<keyword evidence="4" id="KW-1185">Reference proteome</keyword>
<comment type="similarity">
    <text evidence="1">Belongs to the polyketide transferase af380 family.</text>
</comment>
<name>A0A7H8RCR1_TALRU</name>
<evidence type="ECO:0000313" key="4">
    <source>
        <dbReference type="Proteomes" id="UP000509510"/>
    </source>
</evidence>
<reference evidence="4" key="1">
    <citation type="submission" date="2020-06" db="EMBL/GenBank/DDBJ databases">
        <title>A chromosome-scale genome assembly of Talaromyces rugulosus W13939.</title>
        <authorList>
            <person name="Wang B."/>
            <person name="Guo L."/>
            <person name="Ye K."/>
            <person name="Wang L."/>
        </authorList>
    </citation>
    <scope>NUCLEOTIDE SEQUENCE [LARGE SCALE GENOMIC DNA]</scope>
    <source>
        <strain evidence="4">W13939</strain>
    </source>
</reference>
<accession>A0A7H8RCR1</accession>
<dbReference type="SUPFAM" id="SSF53474">
    <property type="entry name" value="alpha/beta-Hydrolases"/>
    <property type="match status" value="1"/>
</dbReference>
<dbReference type="AlphaFoldDB" id="A0A7H8RCR1"/>
<dbReference type="Gene3D" id="1.10.10.800">
    <property type="match status" value="1"/>
</dbReference>
<dbReference type="OrthoDB" id="4226634at2759"/>
<protein>
    <recommendedName>
        <fullName evidence="2">Serine aminopeptidase S33 domain-containing protein</fullName>
    </recommendedName>
</protein>
<evidence type="ECO:0000259" key="2">
    <source>
        <dbReference type="Pfam" id="PF12146"/>
    </source>
</evidence>
<dbReference type="Pfam" id="PF12146">
    <property type="entry name" value="Hydrolase_4"/>
    <property type="match status" value="1"/>
</dbReference>
<gene>
    <name evidence="3" type="ORF">TRUGW13939_09502</name>
</gene>
<sequence>MTVNAHHRSVECKTIDGTTISAWLYEADGPAPAIIMSHGFNCVKEMALPEVAEGFHLLGYNVFFYDARSVGGSQGHPRNLIDPLQMAEDLSDIFTYVSRLPSVDPSNIILWGLSVGAVISACNAAVDRRPKAVVMVCPLFSFVKAEKRDKAFVKVIQDRVSQLRGNPAHEIAPFTPRGENPIGMAGSGGPGGHESYAFMRLAKEKGAAGFRDRIVLQTYHKLAFFRPLEYLDMIKAPVFMVVPELDFISDPEEQKDAFEKITAPRSKLHFALGKGHLNVATGEGGADLVKLTDEFIQDVLKQ</sequence>
<dbReference type="Gene3D" id="3.40.50.1820">
    <property type="entry name" value="alpha/beta hydrolase"/>
    <property type="match status" value="1"/>
</dbReference>
<dbReference type="InterPro" id="IPR029058">
    <property type="entry name" value="AB_hydrolase_fold"/>
</dbReference>
<dbReference type="PANTHER" id="PTHR47751:SF2">
    <property type="entry name" value="DLTD N-TERMINAL DOMAIN PROTEIN (AFU_ORTHOLOGUE AFUA_8G00380)-RELATED"/>
    <property type="match status" value="1"/>
</dbReference>
<dbReference type="GeneID" id="55996985"/>
<organism evidence="3 4">
    <name type="scientific">Talaromyces rugulosus</name>
    <name type="common">Penicillium rugulosum</name>
    <dbReference type="NCBI Taxonomy" id="121627"/>
    <lineage>
        <taxon>Eukaryota</taxon>
        <taxon>Fungi</taxon>
        <taxon>Dikarya</taxon>
        <taxon>Ascomycota</taxon>
        <taxon>Pezizomycotina</taxon>
        <taxon>Eurotiomycetes</taxon>
        <taxon>Eurotiomycetidae</taxon>
        <taxon>Eurotiales</taxon>
        <taxon>Trichocomaceae</taxon>
        <taxon>Talaromyces</taxon>
        <taxon>Talaromyces sect. Islandici</taxon>
    </lineage>
</organism>
<evidence type="ECO:0000256" key="1">
    <source>
        <dbReference type="ARBA" id="ARBA00029464"/>
    </source>
</evidence>
<feature type="domain" description="Serine aminopeptidase S33" evidence="2">
    <location>
        <begin position="31"/>
        <end position="165"/>
    </location>
</feature>
<proteinExistence type="inferred from homology"/>
<dbReference type="PANTHER" id="PTHR47751">
    <property type="entry name" value="SUPERFAMILY HYDROLASE, PUTATIVE (AFU_ORTHOLOGUE AFUA_2G16580)-RELATED"/>
    <property type="match status" value="1"/>
</dbReference>
<dbReference type="EMBL" id="CP055902">
    <property type="protein sequence ID" value="QKX62343.1"/>
    <property type="molecule type" value="Genomic_DNA"/>
</dbReference>
<dbReference type="Proteomes" id="UP000509510">
    <property type="component" value="Chromosome V"/>
</dbReference>
<dbReference type="InterPro" id="IPR022742">
    <property type="entry name" value="Hydrolase_4"/>
</dbReference>
<evidence type="ECO:0000313" key="3">
    <source>
        <dbReference type="EMBL" id="QKX62343.1"/>
    </source>
</evidence>
<dbReference type="InterPro" id="IPR051411">
    <property type="entry name" value="Polyketide_trans_af380"/>
</dbReference>
<dbReference type="KEGG" id="trg:TRUGW13939_09502"/>
<dbReference type="RefSeq" id="XP_035348517.1">
    <property type="nucleotide sequence ID" value="XM_035492624.1"/>
</dbReference>